<evidence type="ECO:0000313" key="1">
    <source>
        <dbReference type="EMBL" id="MCA9379284.1"/>
    </source>
</evidence>
<proteinExistence type="predicted"/>
<reference evidence="1" key="1">
    <citation type="submission" date="2020-04" db="EMBL/GenBank/DDBJ databases">
        <authorList>
            <person name="Zhang T."/>
        </authorList>
    </citation>
    <scope>NUCLEOTIDE SEQUENCE</scope>
    <source>
        <strain evidence="1">HKST-UBA12</strain>
    </source>
</reference>
<evidence type="ECO:0000313" key="2">
    <source>
        <dbReference type="Proteomes" id="UP000760819"/>
    </source>
</evidence>
<reference evidence="1" key="2">
    <citation type="journal article" date="2021" name="Microbiome">
        <title>Successional dynamics and alternative stable states in a saline activated sludge microbial community over 9 years.</title>
        <authorList>
            <person name="Wang Y."/>
            <person name="Ye J."/>
            <person name="Ju F."/>
            <person name="Liu L."/>
            <person name="Boyd J.A."/>
            <person name="Deng Y."/>
            <person name="Parks D.H."/>
            <person name="Jiang X."/>
            <person name="Yin X."/>
            <person name="Woodcroft B.J."/>
            <person name="Tyson G.W."/>
            <person name="Hugenholtz P."/>
            <person name="Polz M.F."/>
            <person name="Zhang T."/>
        </authorList>
    </citation>
    <scope>NUCLEOTIDE SEQUENCE</scope>
    <source>
        <strain evidence="1">HKST-UBA12</strain>
    </source>
</reference>
<gene>
    <name evidence="1" type="ORF">KC640_02550</name>
</gene>
<comment type="caution">
    <text evidence="1">The sequence shown here is derived from an EMBL/GenBank/DDBJ whole genome shotgun (WGS) entry which is preliminary data.</text>
</comment>
<accession>A0A955I7L7</accession>
<organism evidence="1 2">
    <name type="scientific">Candidatus Dojkabacteria bacterium</name>
    <dbReference type="NCBI Taxonomy" id="2099670"/>
    <lineage>
        <taxon>Bacteria</taxon>
        <taxon>Candidatus Dojkabacteria</taxon>
    </lineage>
</organism>
<dbReference type="EMBL" id="JAGQLI010000129">
    <property type="protein sequence ID" value="MCA9379284.1"/>
    <property type="molecule type" value="Genomic_DNA"/>
</dbReference>
<dbReference type="AlphaFoldDB" id="A0A955I7L7"/>
<name>A0A955I7L7_9BACT</name>
<dbReference type="Proteomes" id="UP000760819">
    <property type="component" value="Unassembled WGS sequence"/>
</dbReference>
<sequence>MSQPTDKATEVVDTTGDNLFAETLSMESLPKIIDFTPGTDSIVIEIGRGLSPEEEVALAVEREQDTHTTHVHLLLPRGEKSFSGRHGIVTIHQDGSIMVNRLRGDEMGINGKSALQLNQRTRVLFSGHGQIGSFGIHRRGLNSYVLYSA</sequence>
<protein>
    <submittedName>
        <fullName evidence="1">Uncharacterized protein</fullName>
    </submittedName>
</protein>